<gene>
    <name evidence="1" type="ORF">Tci_014609</name>
</gene>
<name>A0A6L2JZR6_TANCI</name>
<organism evidence="1">
    <name type="scientific">Tanacetum cinerariifolium</name>
    <name type="common">Dalmatian daisy</name>
    <name type="synonym">Chrysanthemum cinerariifolium</name>
    <dbReference type="NCBI Taxonomy" id="118510"/>
    <lineage>
        <taxon>Eukaryota</taxon>
        <taxon>Viridiplantae</taxon>
        <taxon>Streptophyta</taxon>
        <taxon>Embryophyta</taxon>
        <taxon>Tracheophyta</taxon>
        <taxon>Spermatophyta</taxon>
        <taxon>Magnoliopsida</taxon>
        <taxon>eudicotyledons</taxon>
        <taxon>Gunneridae</taxon>
        <taxon>Pentapetalae</taxon>
        <taxon>asterids</taxon>
        <taxon>campanulids</taxon>
        <taxon>Asterales</taxon>
        <taxon>Asteraceae</taxon>
        <taxon>Asteroideae</taxon>
        <taxon>Anthemideae</taxon>
        <taxon>Anthemidinae</taxon>
        <taxon>Tanacetum</taxon>
    </lineage>
</organism>
<accession>A0A6L2JZR6</accession>
<protein>
    <submittedName>
        <fullName evidence="1">Uncharacterized protein</fullName>
    </submittedName>
</protein>
<dbReference type="AlphaFoldDB" id="A0A6L2JZR6"/>
<evidence type="ECO:0000313" key="1">
    <source>
        <dbReference type="EMBL" id="GEU42631.1"/>
    </source>
</evidence>
<dbReference type="EMBL" id="BKCJ010001596">
    <property type="protein sequence ID" value="GEU42631.1"/>
    <property type="molecule type" value="Genomic_DNA"/>
</dbReference>
<proteinExistence type="predicted"/>
<comment type="caution">
    <text evidence="1">The sequence shown here is derived from an EMBL/GenBank/DDBJ whole genome shotgun (WGS) entry which is preliminary data.</text>
</comment>
<reference evidence="1" key="1">
    <citation type="journal article" date="2019" name="Sci. Rep.">
        <title>Draft genome of Tanacetum cinerariifolium, the natural source of mosquito coil.</title>
        <authorList>
            <person name="Yamashiro T."/>
            <person name="Shiraishi A."/>
            <person name="Satake H."/>
            <person name="Nakayama K."/>
        </authorList>
    </citation>
    <scope>NUCLEOTIDE SEQUENCE</scope>
</reference>
<sequence length="148" mass="17150">MDDPDITMEEYIQLEAEIVCRRVRSLTGKLLRMPKETYKEDLDSEMVMVKIPRCMQWLDTYDEPIGDLDIMKDEAENSSPLSTPQVLPSFEKYTPPMTYPKEVEETLGTPMEVELLNQLKLEDVGLTNHNIPVSYKELPIFDEPEPQP</sequence>